<keyword evidence="7" id="KW-0131">Cell cycle</keyword>
<dbReference type="PANTHER" id="PTHR14418:SF5">
    <property type="entry name" value="CONDENSIN COMPLEX SUBUNIT 3"/>
    <property type="match status" value="1"/>
</dbReference>
<accession>A0AAV5GF74</accession>
<evidence type="ECO:0000256" key="6">
    <source>
        <dbReference type="ARBA" id="ARBA00023067"/>
    </source>
</evidence>
<name>A0AAV5GF74_9BASI</name>
<dbReference type="InterPro" id="IPR027165">
    <property type="entry name" value="CND3"/>
</dbReference>
<gene>
    <name evidence="10" type="ORF">Rhopal_000964-T1</name>
</gene>
<comment type="similarity">
    <text evidence="2">Belongs to the CND3 (condensin subunit 3) family.</text>
</comment>
<dbReference type="AlphaFoldDB" id="A0AAV5GF74"/>
<evidence type="ECO:0000256" key="4">
    <source>
        <dbReference type="ARBA" id="ARBA00022618"/>
    </source>
</evidence>
<proteinExistence type="inferred from homology"/>
<dbReference type="GO" id="GO:0007076">
    <property type="term" value="P:mitotic chromosome condensation"/>
    <property type="evidence" value="ECO:0007669"/>
    <property type="project" value="InterPro"/>
</dbReference>
<evidence type="ECO:0000313" key="11">
    <source>
        <dbReference type="Proteomes" id="UP001342314"/>
    </source>
</evidence>
<keyword evidence="5" id="KW-0498">Mitosis</keyword>
<dbReference type="GO" id="GO:0000793">
    <property type="term" value="C:condensed chromosome"/>
    <property type="evidence" value="ECO:0007669"/>
    <property type="project" value="TreeGrafter"/>
</dbReference>
<evidence type="ECO:0000313" key="10">
    <source>
        <dbReference type="EMBL" id="GJN88009.1"/>
    </source>
</evidence>
<evidence type="ECO:0000256" key="1">
    <source>
        <dbReference type="ARBA" id="ARBA00004286"/>
    </source>
</evidence>
<comment type="subcellular location">
    <subcellularLocation>
        <location evidence="1">Chromosome</location>
    </subcellularLocation>
</comment>
<comment type="caution">
    <text evidence="10">The sequence shown here is derived from an EMBL/GenBank/DDBJ whole genome shotgun (WGS) entry which is preliminary data.</text>
</comment>
<keyword evidence="6" id="KW-0226">DNA condensation</keyword>
<dbReference type="Proteomes" id="UP001342314">
    <property type="component" value="Unassembled WGS sequence"/>
</dbReference>
<feature type="domain" description="Nuclear condensin complex subunit 3 C-terminal" evidence="9">
    <location>
        <begin position="600"/>
        <end position="874"/>
    </location>
</feature>
<feature type="compositionally biased region" description="Acidic residues" evidence="8">
    <location>
        <begin position="954"/>
        <end position="984"/>
    </location>
</feature>
<feature type="region of interest" description="Disordered" evidence="8">
    <location>
        <begin position="211"/>
        <end position="237"/>
    </location>
</feature>
<feature type="compositionally biased region" description="Acidic residues" evidence="8">
    <location>
        <begin position="214"/>
        <end position="229"/>
    </location>
</feature>
<dbReference type="InterPro" id="IPR011989">
    <property type="entry name" value="ARM-like"/>
</dbReference>
<dbReference type="GO" id="GO:0051301">
    <property type="term" value="P:cell division"/>
    <property type="evidence" value="ECO:0007669"/>
    <property type="project" value="UniProtKB-KW"/>
</dbReference>
<keyword evidence="4" id="KW-0132">Cell division</keyword>
<protein>
    <recommendedName>
        <fullName evidence="9">Nuclear condensin complex subunit 3 C-terminal domain-containing protein</fullName>
    </recommendedName>
</protein>
<evidence type="ECO:0000256" key="8">
    <source>
        <dbReference type="SAM" id="MobiDB-lite"/>
    </source>
</evidence>
<organism evidence="10 11">
    <name type="scientific">Rhodotorula paludigena</name>
    <dbReference type="NCBI Taxonomy" id="86838"/>
    <lineage>
        <taxon>Eukaryota</taxon>
        <taxon>Fungi</taxon>
        <taxon>Dikarya</taxon>
        <taxon>Basidiomycota</taxon>
        <taxon>Pucciniomycotina</taxon>
        <taxon>Microbotryomycetes</taxon>
        <taxon>Sporidiobolales</taxon>
        <taxon>Sporidiobolaceae</taxon>
        <taxon>Rhodotorula</taxon>
    </lineage>
</organism>
<evidence type="ECO:0000256" key="5">
    <source>
        <dbReference type="ARBA" id="ARBA00022776"/>
    </source>
</evidence>
<sequence>MPARLKRAADQAEPDSLDTLSEALSTQLPALFGSAQHTTAAHRKLINSLHSLFVRCSKVTTLSADGRFTRLSGEKAFGEKFREMVAFPLGVKKGVDQADRIVKFVAGFVGFAVEYDFKQREANRDEDDEEDEDDGPASRLVAQLLAFLLRGFQAKSKIARYRCVQLVALMINSLGEIDDESYRTLKTALLERVRDKEASVRQHAVVALSKLQDADEGADEEDSDNDSDEEAGRKDKGEKRSVTEVLVDVLNHDAAAEVRRAALFNLIPTPATLPSLLRRTLDIDTTNRRLAFGHVLAEIPVHSLSIKQRQTILGRGLRDREEAVRKAAKKLVARWAEQVAQDAQGEDAVEAFVGLFNLHKEEGVAVAEKALEALFEVRPDLVEGIEFTDSYFQTLTPPTALLARVYLDYLRNAESPALADTEPVVTALAYFLQSAWTELVVALEADERNDEREANGEFIVGELVGIAVHLDYGDEIGRRKMFELMREMLQHSLLPPSLIPKCLDVLLKGTSERDFMRIVVEIVQSLRRDSHLVTSDSELDGQEDDEGDEDDDEDEDDEMHSGEDEETRARRIAKGKGKARRKSGVQNPQQAERRKELDLRCLFVVKALLERVMSALQENSMLHGLVAELIVPSVKTKDYEVRAQGLICLGLCCLLDKSMALDSFQLLARQSEATEGELQVKVLQTLFDLLVLHGINFGEERGFGADIILGFLGSSLDQEDPQAAATAVVGIAKLMLSGMVTDEEILARLVLLYFAGETADNPELRQCLSYFFPVFCYSNPQNQRRVANVVIKTLDVLRSVYDEVKDKSSMVTPLQIGSQLVDWTDPQKTIDADHVQPDETIQVDLAIKMVKALYRSEEKDARKLWCQLLPKLYLADEADDLTIKALLVLIEELKATCIQSRPLADAVPRNALNRFEASVLKTFGARVEALTDEQIDESEAVAGIKRWIAKVEGEGSEDDEEEGEDEEDEDEDEDEESEEDDEEE</sequence>
<dbReference type="GO" id="GO:0000796">
    <property type="term" value="C:condensin complex"/>
    <property type="evidence" value="ECO:0007669"/>
    <property type="project" value="InterPro"/>
</dbReference>
<dbReference type="InterPro" id="IPR016024">
    <property type="entry name" value="ARM-type_fold"/>
</dbReference>
<dbReference type="Pfam" id="PF12719">
    <property type="entry name" value="Cnd3"/>
    <property type="match status" value="1"/>
</dbReference>
<dbReference type="SUPFAM" id="SSF48371">
    <property type="entry name" value="ARM repeat"/>
    <property type="match status" value="1"/>
</dbReference>
<dbReference type="PANTHER" id="PTHR14418">
    <property type="entry name" value="CONDENSIN COMPLEX SUBUNIT 3-RELATED"/>
    <property type="match status" value="1"/>
</dbReference>
<keyword evidence="11" id="KW-1185">Reference proteome</keyword>
<keyword evidence="3" id="KW-0158">Chromosome</keyword>
<reference evidence="10 11" key="1">
    <citation type="submission" date="2021-12" db="EMBL/GenBank/DDBJ databases">
        <title>High titer production of polyol ester of fatty acids by Rhodotorula paludigena BS15 towards product separation-free biomass refinery.</title>
        <authorList>
            <person name="Mano J."/>
            <person name="Ono H."/>
            <person name="Tanaka T."/>
            <person name="Naito K."/>
            <person name="Sushida H."/>
            <person name="Ike M."/>
            <person name="Tokuyasu K."/>
            <person name="Kitaoka M."/>
        </authorList>
    </citation>
    <scope>NUCLEOTIDE SEQUENCE [LARGE SCALE GENOMIC DNA]</scope>
    <source>
        <strain evidence="10 11">BS15</strain>
    </source>
</reference>
<evidence type="ECO:0000259" key="9">
    <source>
        <dbReference type="Pfam" id="PF12719"/>
    </source>
</evidence>
<evidence type="ECO:0000256" key="7">
    <source>
        <dbReference type="ARBA" id="ARBA00023306"/>
    </source>
</evidence>
<dbReference type="Gene3D" id="1.25.10.10">
    <property type="entry name" value="Leucine-rich Repeat Variant"/>
    <property type="match status" value="1"/>
</dbReference>
<feature type="compositionally biased region" description="Basic residues" evidence="8">
    <location>
        <begin position="570"/>
        <end position="583"/>
    </location>
</feature>
<evidence type="ECO:0000256" key="2">
    <source>
        <dbReference type="ARBA" id="ARBA00006533"/>
    </source>
</evidence>
<dbReference type="EMBL" id="BQKY01000002">
    <property type="protein sequence ID" value="GJN88009.1"/>
    <property type="molecule type" value="Genomic_DNA"/>
</dbReference>
<feature type="region of interest" description="Disordered" evidence="8">
    <location>
        <begin position="948"/>
        <end position="984"/>
    </location>
</feature>
<dbReference type="InterPro" id="IPR025977">
    <property type="entry name" value="Cnd3_C"/>
</dbReference>
<evidence type="ECO:0000256" key="3">
    <source>
        <dbReference type="ARBA" id="ARBA00022454"/>
    </source>
</evidence>
<feature type="compositionally biased region" description="Acidic residues" evidence="8">
    <location>
        <begin position="537"/>
        <end position="566"/>
    </location>
</feature>
<feature type="region of interest" description="Disordered" evidence="8">
    <location>
        <begin position="533"/>
        <end position="591"/>
    </location>
</feature>